<keyword evidence="6" id="KW-0812">Transmembrane</keyword>
<evidence type="ECO:0000256" key="1">
    <source>
        <dbReference type="ARBA" id="ARBA00000124"/>
    </source>
</evidence>
<comment type="catalytic activity">
    <reaction evidence="1">
        <text>Endohydrolysis of (1-&gt;3)- or (1-&gt;4)-linkages in beta-D-glucans when the glucose residue whose reducing group is involved in the linkage to be hydrolyzed is itself substituted at C-3.</text>
        <dbReference type="EC" id="3.2.1.6"/>
    </reaction>
</comment>
<evidence type="ECO:0000256" key="6">
    <source>
        <dbReference type="SAM" id="Phobius"/>
    </source>
</evidence>
<evidence type="ECO:0000259" key="7">
    <source>
        <dbReference type="PROSITE" id="PS51762"/>
    </source>
</evidence>
<dbReference type="EC" id="3.2.1.6" evidence="3"/>
<dbReference type="PANTHER" id="PTHR10963:SF42">
    <property type="entry name" value="PUTATIVE (AFU_ORTHOLOGUE AFUA_5G02280)-RELATED"/>
    <property type="match status" value="1"/>
</dbReference>
<keyword evidence="4 8" id="KW-0378">Hydrolase</keyword>
<dbReference type="GeneID" id="85307886"/>
<reference evidence="8" key="1">
    <citation type="submission" date="2023-06" db="EMBL/GenBank/DDBJ databases">
        <title>Genome-scale phylogeny and comparative genomics of the fungal order Sordariales.</title>
        <authorList>
            <consortium name="Lawrence Berkeley National Laboratory"/>
            <person name="Hensen N."/>
            <person name="Bonometti L."/>
            <person name="Westerberg I."/>
            <person name="Brannstrom I.O."/>
            <person name="Guillou S."/>
            <person name="Cros-Aarteil S."/>
            <person name="Calhoun S."/>
            <person name="Haridas S."/>
            <person name="Kuo A."/>
            <person name="Mondo S."/>
            <person name="Pangilinan J."/>
            <person name="Riley R."/>
            <person name="Labutti K."/>
            <person name="Andreopoulos B."/>
            <person name="Lipzen A."/>
            <person name="Chen C."/>
            <person name="Yanf M."/>
            <person name="Daum C."/>
            <person name="Ng V."/>
            <person name="Clum A."/>
            <person name="Steindorff A."/>
            <person name="Ohm R."/>
            <person name="Martin F."/>
            <person name="Silar P."/>
            <person name="Natvig D."/>
            <person name="Lalanne C."/>
            <person name="Gautier V."/>
            <person name="Ament-Velasquez S.L."/>
            <person name="Kruys A."/>
            <person name="Hutchinson M.I."/>
            <person name="Powell A.J."/>
            <person name="Barry K."/>
            <person name="Miller A.N."/>
            <person name="Grigoriev I.V."/>
            <person name="Debuchy R."/>
            <person name="Gladieux P."/>
            <person name="Thoren M.H."/>
            <person name="Johannesson H."/>
        </authorList>
    </citation>
    <scope>NUCLEOTIDE SEQUENCE</scope>
    <source>
        <strain evidence="8">8032-3</strain>
    </source>
</reference>
<dbReference type="AlphaFoldDB" id="A0AAJ0BXM7"/>
<feature type="transmembrane region" description="Helical" evidence="6">
    <location>
        <begin position="23"/>
        <end position="44"/>
    </location>
</feature>
<organism evidence="8 9">
    <name type="scientific">Phialemonium atrogriseum</name>
    <dbReference type="NCBI Taxonomy" id="1093897"/>
    <lineage>
        <taxon>Eukaryota</taxon>
        <taxon>Fungi</taxon>
        <taxon>Dikarya</taxon>
        <taxon>Ascomycota</taxon>
        <taxon>Pezizomycotina</taxon>
        <taxon>Sordariomycetes</taxon>
        <taxon>Sordariomycetidae</taxon>
        <taxon>Cephalothecales</taxon>
        <taxon>Cephalothecaceae</taxon>
        <taxon>Phialemonium</taxon>
    </lineage>
</organism>
<comment type="caution">
    <text evidence="8">The sequence shown here is derived from an EMBL/GenBank/DDBJ whole genome shotgun (WGS) entry which is preliminary data.</text>
</comment>
<dbReference type="CDD" id="cd02181">
    <property type="entry name" value="GH16_fungal_Lam16A_glucanase"/>
    <property type="match status" value="1"/>
</dbReference>
<keyword evidence="9" id="KW-1185">Reference proteome</keyword>
<dbReference type="Gene3D" id="2.60.120.200">
    <property type="match status" value="1"/>
</dbReference>
<dbReference type="EMBL" id="MU839012">
    <property type="protein sequence ID" value="KAK1766171.1"/>
    <property type="molecule type" value="Genomic_DNA"/>
</dbReference>
<feature type="domain" description="GH16" evidence="7">
    <location>
        <begin position="46"/>
        <end position="303"/>
    </location>
</feature>
<dbReference type="InterPro" id="IPR000757">
    <property type="entry name" value="Beta-glucanase-like"/>
</dbReference>
<evidence type="ECO:0000256" key="4">
    <source>
        <dbReference type="ARBA" id="ARBA00022801"/>
    </source>
</evidence>
<dbReference type="GO" id="GO:0052861">
    <property type="term" value="F:endo-1,3(4)-beta-glucanase activity"/>
    <property type="evidence" value="ECO:0007669"/>
    <property type="project" value="UniProtKB-EC"/>
</dbReference>
<dbReference type="InterPro" id="IPR050546">
    <property type="entry name" value="Glycosyl_Hydrlase_16"/>
</dbReference>
<dbReference type="Pfam" id="PF26113">
    <property type="entry name" value="GH16_XgeA"/>
    <property type="match status" value="1"/>
</dbReference>
<proteinExistence type="inferred from homology"/>
<dbReference type="FunFam" id="2.60.120.200:FF:000114">
    <property type="entry name" value="Probable endo-1,3(4)-beta-glucanase NFIA_089530"/>
    <property type="match status" value="1"/>
</dbReference>
<evidence type="ECO:0000256" key="5">
    <source>
        <dbReference type="ARBA" id="ARBA00023295"/>
    </source>
</evidence>
<dbReference type="PROSITE" id="PS51762">
    <property type="entry name" value="GH16_2"/>
    <property type="match status" value="1"/>
</dbReference>
<evidence type="ECO:0000313" key="9">
    <source>
        <dbReference type="Proteomes" id="UP001244011"/>
    </source>
</evidence>
<dbReference type="Proteomes" id="UP001244011">
    <property type="component" value="Unassembled WGS sequence"/>
</dbReference>
<evidence type="ECO:0000313" key="8">
    <source>
        <dbReference type="EMBL" id="KAK1766171.1"/>
    </source>
</evidence>
<comment type="similarity">
    <text evidence="2">Belongs to the glycosyl hydrolase 16 family.</text>
</comment>
<dbReference type="GO" id="GO:0009251">
    <property type="term" value="P:glucan catabolic process"/>
    <property type="evidence" value="ECO:0007669"/>
    <property type="project" value="TreeGrafter"/>
</dbReference>
<dbReference type="InterPro" id="IPR013320">
    <property type="entry name" value="ConA-like_dom_sf"/>
</dbReference>
<sequence>MARFYEEPSAPWYKPRYWQKRTWALVVSTIVVVLVIVIVVPVVVTKNKQNNSYPDYTKLNYTLTDTYSGATFFDNFNYFTGYDPAHGLVHYVPREMAAQLNLTPASESSAILKVDTTVGPGSVPDASTGRFSVRVESKRQYNTGLFIFDVKHTPFGCGTWPALWLADPEPSHWPMNGEIDIMEATNKATSGNSMALHTTSGCEMSARRLMTGSAGQTDCNNATNHNTGCTVSGPSPASYGASFNGAGGGVMAVELRREGIRMWQFPRDAIPADVAGTGGAAPDPSSWGTAVADFPDTKCDIGNHFRNQSIIANIDLCGDLTLATYGDSGCPSNCTDFVANNPSAFVDAFWEFGDFKVYTAA</sequence>
<dbReference type="RefSeq" id="XP_060282384.1">
    <property type="nucleotide sequence ID" value="XM_060424699.1"/>
</dbReference>
<protein>
    <recommendedName>
        <fullName evidence="3">endo-1,3(4)-beta-glucanase</fullName>
        <ecNumber evidence="3">3.2.1.6</ecNumber>
    </recommendedName>
</protein>
<keyword evidence="6" id="KW-1133">Transmembrane helix</keyword>
<name>A0AAJ0BXM7_9PEZI</name>
<keyword evidence="5" id="KW-0326">Glycosidase</keyword>
<accession>A0AAJ0BXM7</accession>
<dbReference type="SUPFAM" id="SSF49899">
    <property type="entry name" value="Concanavalin A-like lectins/glucanases"/>
    <property type="match status" value="1"/>
</dbReference>
<keyword evidence="6" id="KW-0472">Membrane</keyword>
<evidence type="ECO:0000256" key="2">
    <source>
        <dbReference type="ARBA" id="ARBA00006865"/>
    </source>
</evidence>
<dbReference type="PANTHER" id="PTHR10963">
    <property type="entry name" value="GLYCOSYL HYDROLASE-RELATED"/>
    <property type="match status" value="1"/>
</dbReference>
<gene>
    <name evidence="8" type="ORF">QBC33DRAFT_453690</name>
</gene>
<evidence type="ECO:0000256" key="3">
    <source>
        <dbReference type="ARBA" id="ARBA00012599"/>
    </source>
</evidence>